<feature type="domain" description="HhH-GPD" evidence="14">
    <location>
        <begin position="76"/>
        <end position="227"/>
    </location>
</feature>
<dbReference type="Proteomes" id="UP000001568">
    <property type="component" value="Chromosome 20"/>
</dbReference>
<accession>A4SBH7</accession>
<dbReference type="GO" id="GO:0046872">
    <property type="term" value="F:metal ion binding"/>
    <property type="evidence" value="ECO:0007669"/>
    <property type="project" value="UniProtKB-KW"/>
</dbReference>
<organism evidence="15 16">
    <name type="scientific">Ostreococcus lucimarinus (strain CCE9901)</name>
    <dbReference type="NCBI Taxonomy" id="436017"/>
    <lineage>
        <taxon>Eukaryota</taxon>
        <taxon>Viridiplantae</taxon>
        <taxon>Chlorophyta</taxon>
        <taxon>Mamiellophyceae</taxon>
        <taxon>Mamiellales</taxon>
        <taxon>Bathycoccaceae</taxon>
        <taxon>Ostreococcus</taxon>
    </lineage>
</organism>
<evidence type="ECO:0000256" key="13">
    <source>
        <dbReference type="ARBA" id="ARBA00023295"/>
    </source>
</evidence>
<dbReference type="GO" id="GO:0000701">
    <property type="term" value="F:purine-specific mismatch base pair DNA N-glycosylase activity"/>
    <property type="evidence" value="ECO:0007669"/>
    <property type="project" value="UniProtKB-EC"/>
</dbReference>
<keyword evidence="10" id="KW-0408">Iron</keyword>
<dbReference type="InterPro" id="IPR044298">
    <property type="entry name" value="MIG/MutY"/>
</dbReference>
<keyword evidence="12" id="KW-0234">DNA repair</keyword>
<dbReference type="AlphaFoldDB" id="A4SBH7"/>
<dbReference type="EC" id="3.2.2.31" evidence="4"/>
<keyword evidence="8" id="KW-0227">DNA damage</keyword>
<evidence type="ECO:0000256" key="12">
    <source>
        <dbReference type="ARBA" id="ARBA00023204"/>
    </source>
</evidence>
<protein>
    <recommendedName>
        <fullName evidence="5">Adenine DNA glycosylase</fullName>
        <ecNumber evidence="4">3.2.2.31</ecNumber>
    </recommendedName>
</protein>
<dbReference type="InterPro" id="IPR023170">
    <property type="entry name" value="HhH_base_excis_C"/>
</dbReference>
<dbReference type="EMBL" id="CP000600">
    <property type="protein sequence ID" value="ABP00938.1"/>
    <property type="molecule type" value="Genomic_DNA"/>
</dbReference>
<evidence type="ECO:0000259" key="14">
    <source>
        <dbReference type="SMART" id="SM00478"/>
    </source>
</evidence>
<dbReference type="GeneID" id="5006679"/>
<comment type="similarity">
    <text evidence="3">Belongs to the Nth/MutY family.</text>
</comment>
<gene>
    <name evidence="15" type="ORF">OSTLU_43811</name>
</gene>
<reference evidence="15 16" key="1">
    <citation type="journal article" date="2007" name="Proc. Natl. Acad. Sci. U.S.A.">
        <title>The tiny eukaryote Ostreococcus provides genomic insights into the paradox of plankton speciation.</title>
        <authorList>
            <person name="Palenik B."/>
            <person name="Grimwood J."/>
            <person name="Aerts A."/>
            <person name="Rouze P."/>
            <person name="Salamov A."/>
            <person name="Putnam N."/>
            <person name="Dupont C."/>
            <person name="Jorgensen R."/>
            <person name="Derelle E."/>
            <person name="Rombauts S."/>
            <person name="Zhou K."/>
            <person name="Otillar R."/>
            <person name="Merchant S.S."/>
            <person name="Podell S."/>
            <person name="Gaasterland T."/>
            <person name="Napoli C."/>
            <person name="Gendler K."/>
            <person name="Manuell A."/>
            <person name="Tai V."/>
            <person name="Vallon O."/>
            <person name="Piganeau G."/>
            <person name="Jancek S."/>
            <person name="Heijde M."/>
            <person name="Jabbari K."/>
            <person name="Bowler C."/>
            <person name="Lohr M."/>
            <person name="Robbens S."/>
            <person name="Werner G."/>
            <person name="Dubchak I."/>
            <person name="Pazour G.J."/>
            <person name="Ren Q."/>
            <person name="Paulsen I."/>
            <person name="Delwiche C."/>
            <person name="Schmutz J."/>
            <person name="Rokhsar D."/>
            <person name="Van de Peer Y."/>
            <person name="Moreau H."/>
            <person name="Grigoriev I.V."/>
        </authorList>
    </citation>
    <scope>NUCLEOTIDE SEQUENCE [LARGE SCALE GENOMIC DNA]</scope>
    <source>
        <strain evidence="15 16">CCE9901</strain>
    </source>
</reference>
<dbReference type="RefSeq" id="XP_001422621.1">
    <property type="nucleotide sequence ID" value="XM_001422584.1"/>
</dbReference>
<keyword evidence="13" id="KW-0326">Glycosidase</keyword>
<dbReference type="GO" id="GO:0035485">
    <property type="term" value="F:adenine/guanine mispair binding"/>
    <property type="evidence" value="ECO:0007669"/>
    <property type="project" value="TreeGrafter"/>
</dbReference>
<dbReference type="eggNOG" id="KOG2457">
    <property type="taxonomic scope" value="Eukaryota"/>
</dbReference>
<evidence type="ECO:0000256" key="6">
    <source>
        <dbReference type="ARBA" id="ARBA00022485"/>
    </source>
</evidence>
<dbReference type="PANTHER" id="PTHR42944:SF1">
    <property type="entry name" value="ADENINE DNA GLYCOSYLASE"/>
    <property type="match status" value="1"/>
</dbReference>
<keyword evidence="16" id="KW-1185">Reference proteome</keyword>
<dbReference type="Pfam" id="PF00633">
    <property type="entry name" value="HHH"/>
    <property type="match status" value="1"/>
</dbReference>
<evidence type="ECO:0000256" key="5">
    <source>
        <dbReference type="ARBA" id="ARBA00022023"/>
    </source>
</evidence>
<name>A4SBH7_OSTLU</name>
<dbReference type="Gramene" id="ABP00938">
    <property type="protein sequence ID" value="ABP00938"/>
    <property type="gene ID" value="OSTLU_43811"/>
</dbReference>
<sequence>MASEAELVTRVDANEARTTDEDARASLLRWYDANKRSLPWRRRGKQRKWIKIEALAEDAATPDDQYAYGILVSEIMSQQTQIERVAEYWRRWTARWPTAEALAEATIEEVNEEWAGLGYYRRAKFLLNGAIYVRDALKGKYPRDVEGLSKIPGVGPYTASAVASIAFGAKTAAVDGNVYRVITRAKMIKGDPLKGDAAKEIRRVADAFVDAERPGDFNQAMMELGAMVCAPQNPKCDSCPISMWC</sequence>
<dbReference type="GO" id="GO:0005634">
    <property type="term" value="C:nucleus"/>
    <property type="evidence" value="ECO:0007669"/>
    <property type="project" value="TreeGrafter"/>
</dbReference>
<evidence type="ECO:0000256" key="1">
    <source>
        <dbReference type="ARBA" id="ARBA00000843"/>
    </source>
</evidence>
<dbReference type="InterPro" id="IPR003265">
    <property type="entry name" value="HhH-GPD_domain"/>
</dbReference>
<evidence type="ECO:0000313" key="16">
    <source>
        <dbReference type="Proteomes" id="UP000001568"/>
    </source>
</evidence>
<dbReference type="KEGG" id="olu:OSTLU_43811"/>
<dbReference type="GO" id="GO:0051539">
    <property type="term" value="F:4 iron, 4 sulfur cluster binding"/>
    <property type="evidence" value="ECO:0007669"/>
    <property type="project" value="UniProtKB-KW"/>
</dbReference>
<dbReference type="Gene3D" id="1.10.340.30">
    <property type="entry name" value="Hypothetical protein, domain 2"/>
    <property type="match status" value="1"/>
</dbReference>
<dbReference type="SMART" id="SM00478">
    <property type="entry name" value="ENDO3c"/>
    <property type="match status" value="1"/>
</dbReference>
<evidence type="ECO:0000256" key="4">
    <source>
        <dbReference type="ARBA" id="ARBA00012045"/>
    </source>
</evidence>
<feature type="non-terminal residue" evidence="15">
    <location>
        <position position="245"/>
    </location>
</feature>
<keyword evidence="9" id="KW-0378">Hydrolase</keyword>
<dbReference type="SUPFAM" id="SSF48150">
    <property type="entry name" value="DNA-glycosylase"/>
    <property type="match status" value="1"/>
</dbReference>
<evidence type="ECO:0000256" key="7">
    <source>
        <dbReference type="ARBA" id="ARBA00022723"/>
    </source>
</evidence>
<dbReference type="OMA" id="FARKVCT"/>
<comment type="cofactor">
    <cofactor evidence="2">
        <name>[4Fe-4S] cluster</name>
        <dbReference type="ChEBI" id="CHEBI:49883"/>
    </cofactor>
</comment>
<dbReference type="PROSITE" id="PS00764">
    <property type="entry name" value="ENDONUCLEASE_III_1"/>
    <property type="match status" value="1"/>
</dbReference>
<dbReference type="GO" id="GO:0032357">
    <property type="term" value="F:oxidized purine DNA binding"/>
    <property type="evidence" value="ECO:0007669"/>
    <property type="project" value="TreeGrafter"/>
</dbReference>
<dbReference type="PANTHER" id="PTHR42944">
    <property type="entry name" value="ADENINE DNA GLYCOSYLASE"/>
    <property type="match status" value="1"/>
</dbReference>
<evidence type="ECO:0000256" key="2">
    <source>
        <dbReference type="ARBA" id="ARBA00001966"/>
    </source>
</evidence>
<dbReference type="GO" id="GO:0006298">
    <property type="term" value="P:mismatch repair"/>
    <property type="evidence" value="ECO:0007669"/>
    <property type="project" value="TreeGrafter"/>
</dbReference>
<keyword evidence="11" id="KW-0411">Iron-sulfur</keyword>
<proteinExistence type="inferred from homology"/>
<evidence type="ECO:0000256" key="11">
    <source>
        <dbReference type="ARBA" id="ARBA00023014"/>
    </source>
</evidence>
<dbReference type="HOGENOM" id="CLU_012862_2_1_1"/>
<evidence type="ECO:0000256" key="3">
    <source>
        <dbReference type="ARBA" id="ARBA00008343"/>
    </source>
</evidence>
<dbReference type="GO" id="GO:0034039">
    <property type="term" value="F:8-oxo-7,8-dihydroguanine DNA N-glycosylase activity"/>
    <property type="evidence" value="ECO:0007669"/>
    <property type="project" value="TreeGrafter"/>
</dbReference>
<evidence type="ECO:0000256" key="8">
    <source>
        <dbReference type="ARBA" id="ARBA00022763"/>
    </source>
</evidence>
<dbReference type="Pfam" id="PF00730">
    <property type="entry name" value="HhH-GPD"/>
    <property type="match status" value="1"/>
</dbReference>
<dbReference type="OrthoDB" id="10248838at2759"/>
<evidence type="ECO:0000313" key="15">
    <source>
        <dbReference type="EMBL" id="ABP00938.1"/>
    </source>
</evidence>
<dbReference type="STRING" id="436017.A4SBH7"/>
<dbReference type="InterPro" id="IPR004035">
    <property type="entry name" value="Endouclease-III_FeS-bd_BS"/>
</dbReference>
<dbReference type="CDD" id="cd00056">
    <property type="entry name" value="ENDO3c"/>
    <property type="match status" value="1"/>
</dbReference>
<comment type="catalytic activity">
    <reaction evidence="1">
        <text>Hydrolyzes free adenine bases from 7,8-dihydro-8-oxoguanine:adenine mismatched double-stranded DNA, leaving an apurinic site.</text>
        <dbReference type="EC" id="3.2.2.31"/>
    </reaction>
</comment>
<dbReference type="InterPro" id="IPR011257">
    <property type="entry name" value="DNA_glycosylase"/>
</dbReference>
<dbReference type="GO" id="GO:0006284">
    <property type="term" value="P:base-excision repair"/>
    <property type="evidence" value="ECO:0007669"/>
    <property type="project" value="InterPro"/>
</dbReference>
<dbReference type="Gene3D" id="1.10.1670.10">
    <property type="entry name" value="Helix-hairpin-Helix base-excision DNA repair enzymes (C-terminal)"/>
    <property type="match status" value="1"/>
</dbReference>
<evidence type="ECO:0000256" key="9">
    <source>
        <dbReference type="ARBA" id="ARBA00022801"/>
    </source>
</evidence>
<evidence type="ECO:0000256" key="10">
    <source>
        <dbReference type="ARBA" id="ARBA00023004"/>
    </source>
</evidence>
<keyword evidence="6" id="KW-0004">4Fe-4S</keyword>
<dbReference type="InterPro" id="IPR000445">
    <property type="entry name" value="HhH_motif"/>
</dbReference>
<keyword evidence="7" id="KW-0479">Metal-binding</keyword>